<dbReference type="CDD" id="cd03860">
    <property type="entry name" value="M14_CP_A-B_like"/>
    <property type="match status" value="1"/>
</dbReference>
<dbReference type="Gene3D" id="3.40.630.10">
    <property type="entry name" value="Zn peptidases"/>
    <property type="match status" value="5"/>
</dbReference>
<evidence type="ECO:0000256" key="7">
    <source>
        <dbReference type="ARBA" id="ARBA00022723"/>
    </source>
</evidence>
<organism evidence="17 18">
    <name type="scientific">Leptidea sinapis</name>
    <dbReference type="NCBI Taxonomy" id="189913"/>
    <lineage>
        <taxon>Eukaryota</taxon>
        <taxon>Metazoa</taxon>
        <taxon>Ecdysozoa</taxon>
        <taxon>Arthropoda</taxon>
        <taxon>Hexapoda</taxon>
        <taxon>Insecta</taxon>
        <taxon>Pterygota</taxon>
        <taxon>Neoptera</taxon>
        <taxon>Endopterygota</taxon>
        <taxon>Lepidoptera</taxon>
        <taxon>Glossata</taxon>
        <taxon>Ditrysia</taxon>
        <taxon>Papilionoidea</taxon>
        <taxon>Pieridae</taxon>
        <taxon>Dismorphiinae</taxon>
        <taxon>Leptidea</taxon>
    </lineage>
</organism>
<evidence type="ECO:0000259" key="16">
    <source>
        <dbReference type="PROSITE" id="PS52035"/>
    </source>
</evidence>
<dbReference type="PANTHER" id="PTHR11705">
    <property type="entry name" value="PROTEASE FAMILY M14 CARBOXYPEPTIDASE A,B"/>
    <property type="match status" value="1"/>
</dbReference>
<dbReference type="Proteomes" id="UP000324832">
    <property type="component" value="Unassembled WGS sequence"/>
</dbReference>
<feature type="compositionally biased region" description="Basic and acidic residues" evidence="15">
    <location>
        <begin position="351"/>
        <end position="369"/>
    </location>
</feature>
<comment type="function">
    <text evidence="13">Involved in the digestion of the blood meal.</text>
</comment>
<keyword evidence="4" id="KW-0964">Secreted</keyword>
<feature type="active site" description="Proton donor/acceptor" evidence="14">
    <location>
        <position position="997"/>
    </location>
</feature>
<evidence type="ECO:0000256" key="12">
    <source>
        <dbReference type="ARBA" id="ARBA00023157"/>
    </source>
</evidence>
<evidence type="ECO:0000256" key="2">
    <source>
        <dbReference type="ARBA" id="ARBA00004613"/>
    </source>
</evidence>
<feature type="domain" description="Peptidase M14" evidence="16">
    <location>
        <begin position="81"/>
        <end position="342"/>
    </location>
</feature>
<evidence type="ECO:0000256" key="10">
    <source>
        <dbReference type="ARBA" id="ARBA00022833"/>
    </source>
</evidence>
<dbReference type="Gene3D" id="3.30.70.340">
    <property type="entry name" value="Metallocarboxypeptidase-like"/>
    <property type="match status" value="1"/>
</dbReference>
<evidence type="ECO:0000256" key="3">
    <source>
        <dbReference type="ARBA" id="ARBA00005988"/>
    </source>
</evidence>
<dbReference type="EMBL" id="FZQP02001848">
    <property type="protein sequence ID" value="VVC93994.1"/>
    <property type="molecule type" value="Genomic_DNA"/>
</dbReference>
<evidence type="ECO:0000256" key="15">
    <source>
        <dbReference type="SAM" id="MobiDB-lite"/>
    </source>
</evidence>
<feature type="active site" description="Proton donor/acceptor" evidence="14">
    <location>
        <position position="309"/>
    </location>
</feature>
<dbReference type="SMART" id="SM00631">
    <property type="entry name" value="Zn_pept"/>
    <property type="match status" value="3"/>
</dbReference>
<evidence type="ECO:0000256" key="5">
    <source>
        <dbReference type="ARBA" id="ARBA00022645"/>
    </source>
</evidence>
<keyword evidence="7" id="KW-0479">Metal-binding</keyword>
<dbReference type="GO" id="GO:0008270">
    <property type="term" value="F:zinc ion binding"/>
    <property type="evidence" value="ECO:0007669"/>
    <property type="project" value="InterPro"/>
</dbReference>
<dbReference type="GO" id="GO:0004181">
    <property type="term" value="F:metallocarboxypeptidase activity"/>
    <property type="evidence" value="ECO:0007669"/>
    <property type="project" value="InterPro"/>
</dbReference>
<evidence type="ECO:0000256" key="11">
    <source>
        <dbReference type="ARBA" id="ARBA00023049"/>
    </source>
</evidence>
<dbReference type="Pfam" id="PF00246">
    <property type="entry name" value="Peptidase_M14"/>
    <property type="match status" value="4"/>
</dbReference>
<dbReference type="InterPro" id="IPR000834">
    <property type="entry name" value="Peptidase_M14"/>
</dbReference>
<dbReference type="AlphaFoldDB" id="A0A5E4Q8U7"/>
<name>A0A5E4Q8U7_9NEOP</name>
<dbReference type="FunFam" id="3.40.630.10:FF:000040">
    <property type="entry name" value="zinc carboxypeptidase"/>
    <property type="match status" value="1"/>
</dbReference>
<comment type="similarity">
    <text evidence="3 14">Belongs to the peptidase M14 family.</text>
</comment>
<feature type="domain" description="Peptidase M14" evidence="16">
    <location>
        <begin position="399"/>
        <end position="1030"/>
    </location>
</feature>
<keyword evidence="10" id="KW-0862">Zinc</keyword>
<protein>
    <recommendedName>
        <fullName evidence="16">Peptidase M14 domain-containing protein</fullName>
    </recommendedName>
</protein>
<feature type="region of interest" description="Disordered" evidence="15">
    <location>
        <begin position="346"/>
        <end position="370"/>
    </location>
</feature>
<feature type="compositionally biased region" description="Basic and acidic residues" evidence="15">
    <location>
        <begin position="19"/>
        <end position="31"/>
    </location>
</feature>
<keyword evidence="9" id="KW-0378">Hydrolase</keyword>
<keyword evidence="6" id="KW-0645">Protease</keyword>
<evidence type="ECO:0000256" key="9">
    <source>
        <dbReference type="ARBA" id="ARBA00022801"/>
    </source>
</evidence>
<reference evidence="17 18" key="1">
    <citation type="submission" date="2017-07" db="EMBL/GenBank/DDBJ databases">
        <authorList>
            <person name="Talla V."/>
            <person name="Backstrom N."/>
        </authorList>
    </citation>
    <scope>NUCLEOTIDE SEQUENCE [LARGE SCALE GENOMIC DNA]</scope>
</reference>
<dbReference type="SUPFAM" id="SSF53187">
    <property type="entry name" value="Zn-dependent exopeptidases"/>
    <property type="match status" value="3"/>
</dbReference>
<dbReference type="PRINTS" id="PR00765">
    <property type="entry name" value="CRBOXYPTASEA"/>
</dbReference>
<dbReference type="GO" id="GO:0006508">
    <property type="term" value="P:proteolysis"/>
    <property type="evidence" value="ECO:0007669"/>
    <property type="project" value="UniProtKB-KW"/>
</dbReference>
<sequence length="1040" mass="117973">MNTCSITLTHISQSPVEEISQKIKETKKKSESGTQTLPRPPTKGKFTQNSSLSRCSGKGIKQITPNQKPRRRKFKLMDWKRYHKLNVIYSFLDELEQDFPAICTVSVIGKSVENRDIKMLKISNSDATNTAVWLDASIHSREWISTAVVTYLADVIVRNFKTLSKNITSQDWYIVPVLNPDGFGWGNNGDEGSSANPSNVFYRGPAPFSEPESAAVRDTILGSSAQFKVFLSFHSYFEQILFPWGYKCEPCPDYLQLMEAGTVMARAIYETTGMIYKVGSTKDLTYYACGTSTDWSYAIAKIPYSFMIELRGRKHRFRLPKDQILDTCCEIWSAVSSLMDFIGSTKSKKSHNNEDCPSKQVADDKDNKRGKIIAPSTTTIEEENNEKPTCDIPKMDWDNYHRLSVIYNFMDDLEQDFPAICTVGQIGTSLEGRPIQVLKVSNSITSNSGVWIDAGIHAREWIAPAVATYIADHIVRNFSTLPSSISNKDWYFLPVVNPDGYEYSHTVERMWRKNRAWHGGKCVGVDLNRNFSYGWGESGSSDVPTHNFFRGPAPFSEPESTAMKVYITLHSYGQIILFPFAYKSQLCQDYVRLLEGATVMSKAIHKCNGNIYKVGISRDVMYSAAGTSNDWSYGEARIPYCYLIELRSRKHKFKLPKEEIEETGNEILNCVKALMEFVDANDVNIVAPPNNKTQVWEIRFTNEGQRTFVKTLDSAGAINIWKEEFSTMDVMVEGPRAAQVASMMQEREIPFAVAVGDVAVLIDKEQGSSFIRMTMDWERYHRLDVIYEFMENLQKEFPFLCALLKISNGNPNNTGIWMDGAIHPREWVSISVVTFIADRIVRTFNDQPASVTNKDWYIVPVLNPDGYEYTHTTDRMWRKNRSRYGECVAMDGVKRAKKARRTIPEKVILKSGVDFKVFLSFHSYGEVIIFPWGYTSDACPDYVELLEGGTAMAKAIFQESGHTYKVGSTKDLMYYAAGTSIDWSYGVANVPFSYMIELRGKKHRFLLPSEEIVPTARETMNGVLSLLDFVDSRCRGTQSK</sequence>
<evidence type="ECO:0000313" key="18">
    <source>
        <dbReference type="Proteomes" id="UP000324832"/>
    </source>
</evidence>
<keyword evidence="12" id="KW-1015">Disulfide bond</keyword>
<keyword evidence="11" id="KW-0482">Metalloprotease</keyword>
<evidence type="ECO:0000256" key="1">
    <source>
        <dbReference type="ARBA" id="ARBA00001947"/>
    </source>
</evidence>
<evidence type="ECO:0000313" key="17">
    <source>
        <dbReference type="EMBL" id="VVC93994.1"/>
    </source>
</evidence>
<dbReference type="FunFam" id="3.40.630.10:FF:000084">
    <property type="entry name" value="Carboxypeptidase B2"/>
    <property type="match status" value="1"/>
</dbReference>
<evidence type="ECO:0000256" key="6">
    <source>
        <dbReference type="ARBA" id="ARBA00022670"/>
    </source>
</evidence>
<evidence type="ECO:0000256" key="13">
    <source>
        <dbReference type="ARBA" id="ARBA00057299"/>
    </source>
</evidence>
<comment type="cofactor">
    <cofactor evidence="1">
        <name>Zn(2+)</name>
        <dbReference type="ChEBI" id="CHEBI:29105"/>
    </cofactor>
</comment>
<keyword evidence="5" id="KW-0121">Carboxypeptidase</keyword>
<dbReference type="Pfam" id="PF02244">
    <property type="entry name" value="Propep_M14"/>
    <property type="match status" value="1"/>
</dbReference>
<keyword evidence="8" id="KW-0732">Signal</keyword>
<evidence type="ECO:0000256" key="14">
    <source>
        <dbReference type="PROSITE-ProRule" id="PRU01379"/>
    </source>
</evidence>
<proteinExistence type="inferred from homology"/>
<gene>
    <name evidence="17" type="ORF">LSINAPIS_LOCUS6057</name>
</gene>
<dbReference type="InterPro" id="IPR036990">
    <property type="entry name" value="M14A-like_propep"/>
</dbReference>
<dbReference type="PROSITE" id="PS52035">
    <property type="entry name" value="PEPTIDASE_M14"/>
    <property type="match status" value="2"/>
</dbReference>
<dbReference type="GO" id="GO:0005615">
    <property type="term" value="C:extracellular space"/>
    <property type="evidence" value="ECO:0007669"/>
    <property type="project" value="TreeGrafter"/>
</dbReference>
<evidence type="ECO:0000256" key="4">
    <source>
        <dbReference type="ARBA" id="ARBA00022525"/>
    </source>
</evidence>
<accession>A0A5E4Q8U7</accession>
<evidence type="ECO:0000256" key="8">
    <source>
        <dbReference type="ARBA" id="ARBA00022729"/>
    </source>
</evidence>
<dbReference type="InterPro" id="IPR003146">
    <property type="entry name" value="M14A_act_pep"/>
</dbReference>
<dbReference type="SUPFAM" id="SSF54897">
    <property type="entry name" value="Protease propeptides/inhibitors"/>
    <property type="match status" value="1"/>
</dbReference>
<dbReference type="PANTHER" id="PTHR11705:SF91">
    <property type="entry name" value="FI01817P-RELATED"/>
    <property type="match status" value="1"/>
</dbReference>
<keyword evidence="18" id="KW-1185">Reference proteome</keyword>
<comment type="subcellular location">
    <subcellularLocation>
        <location evidence="2">Secreted</location>
    </subcellularLocation>
</comment>
<feature type="region of interest" description="Disordered" evidence="15">
    <location>
        <begin position="17"/>
        <end position="52"/>
    </location>
</feature>